<dbReference type="NCBIfam" id="NF003933">
    <property type="entry name" value="PRK05444.2-2"/>
    <property type="match status" value="1"/>
</dbReference>
<keyword evidence="11" id="KW-0414">Isoprene biosynthesis</keyword>
<dbReference type="InterPro" id="IPR005475">
    <property type="entry name" value="Transketolase-like_Pyr-bd"/>
</dbReference>
<dbReference type="InterPro" id="IPR005477">
    <property type="entry name" value="Dxylulose-5-P_synthase"/>
</dbReference>
<evidence type="ECO:0000256" key="6">
    <source>
        <dbReference type="ARBA" id="ARBA00022679"/>
    </source>
</evidence>
<sequence length="583" mass="63499">MTENILSQVSTPTDVKSLSVGELERLAEEIRQLVLTKVSKHGGHLGPNLASVEFTLAFHYVFDSPRDKIVWDVSHQSYPHKIVTGRKHGFIDEENYDSVTGYSNQHESEHDFFTVGHTSTSVSLATGLAKARDLNGAGGNVIAVIGDGSLSGGMAFEGLNNGAVLGSNLIVLVNDNEMSIAENQGGLYKNLRLLRETNGTAEENMFKAIGFDYRYVEAGNDMATMIAAFEAIKDIDHPIVLHVHTEKGHGYEPATTNKEAFHWHSPFDLATGKSPAGSGTPSYASVMMDYLEAKVQQDDRVVAINAAIPGALGLGGFRSKHPDKYFDVGIAEAHSIAFASAMASQGMKPIVFHSSTFIQRTYDQISHDLCINNNPAVIVIKGATISGSDVTHLGVFDIAMMSNIPNLVYLAPTSQEELTAMMEWALAQDQHPVAVRLPEQAVINRPQTQFDFSLNTYEQLHAGSKVAIIGLGSFLSLGEKVQESLNAKGIDATLINPRFITGIDKDMLNQLKANHDVVITLEDGILDGGFGEKISRYYGADSMKVLNYGAIKEFTDSVPKAELYRRYRLEPELIVADILALLK</sequence>
<dbReference type="PANTHER" id="PTHR43322">
    <property type="entry name" value="1-D-DEOXYXYLULOSE 5-PHOSPHATE SYNTHASE-RELATED"/>
    <property type="match status" value="1"/>
</dbReference>
<dbReference type="PANTHER" id="PTHR43322:SF1">
    <property type="entry name" value="1-DEOXY-D-XYLULOSE-5-PHOSPHATE SYNTHASE"/>
    <property type="match status" value="1"/>
</dbReference>
<dbReference type="InParanoid" id="A0A5R8QDV1"/>
<dbReference type="GO" id="GO:0005829">
    <property type="term" value="C:cytosol"/>
    <property type="evidence" value="ECO:0007669"/>
    <property type="project" value="TreeGrafter"/>
</dbReference>
<dbReference type="Proteomes" id="UP000306912">
    <property type="component" value="Unassembled WGS sequence"/>
</dbReference>
<dbReference type="Gene3D" id="3.40.50.920">
    <property type="match status" value="1"/>
</dbReference>
<dbReference type="GO" id="GO:0046872">
    <property type="term" value="F:metal ion binding"/>
    <property type="evidence" value="ECO:0007669"/>
    <property type="project" value="UniProtKB-KW"/>
</dbReference>
<dbReference type="InterPro" id="IPR033248">
    <property type="entry name" value="Transketolase_C"/>
</dbReference>
<evidence type="ECO:0000256" key="7">
    <source>
        <dbReference type="ARBA" id="ARBA00022723"/>
    </source>
</evidence>
<accession>A0A5R8QDV1</accession>
<evidence type="ECO:0000256" key="2">
    <source>
        <dbReference type="ARBA" id="ARBA00004980"/>
    </source>
</evidence>
<evidence type="ECO:0000256" key="4">
    <source>
        <dbReference type="ARBA" id="ARBA00011738"/>
    </source>
</evidence>
<evidence type="ECO:0000256" key="9">
    <source>
        <dbReference type="ARBA" id="ARBA00022977"/>
    </source>
</evidence>
<dbReference type="EMBL" id="VBWP01000003">
    <property type="protein sequence ID" value="TLG75411.1"/>
    <property type="molecule type" value="Genomic_DNA"/>
</dbReference>
<reference evidence="13 14" key="1">
    <citation type="submission" date="2019-05" db="EMBL/GenBank/DDBJ databases">
        <title>Culicoidintestinum kansasii gen. nov., sp. nov. from the gastrointestinal tract of the biting midge, Culicoides sonorensis.</title>
        <authorList>
            <person name="Neupane S."/>
            <person name="Ghosh A."/>
            <person name="Gunther S."/>
            <person name="Martin K."/>
            <person name="Zurek L."/>
        </authorList>
    </citation>
    <scope>NUCLEOTIDE SEQUENCE [LARGE SCALE GENOMIC DNA]</scope>
    <source>
        <strain evidence="13 14">CS-1</strain>
    </source>
</reference>
<comment type="cofactor">
    <cofactor evidence="1">
        <name>Mg(2+)</name>
        <dbReference type="ChEBI" id="CHEBI:18420"/>
    </cofactor>
</comment>
<comment type="similarity">
    <text evidence="3">Belongs to the transketolase family. DXPS subfamily.</text>
</comment>
<evidence type="ECO:0000256" key="3">
    <source>
        <dbReference type="ARBA" id="ARBA00011081"/>
    </source>
</evidence>
<proteinExistence type="inferred from homology"/>
<dbReference type="NCBIfam" id="NF008968">
    <property type="entry name" value="PRK12315.1"/>
    <property type="match status" value="1"/>
</dbReference>
<dbReference type="Pfam" id="PF02779">
    <property type="entry name" value="Transket_pyr"/>
    <property type="match status" value="1"/>
</dbReference>
<dbReference type="InterPro" id="IPR029061">
    <property type="entry name" value="THDP-binding"/>
</dbReference>
<dbReference type="GO" id="GO:0008661">
    <property type="term" value="F:1-deoxy-D-xylulose-5-phosphate synthase activity"/>
    <property type="evidence" value="ECO:0007669"/>
    <property type="project" value="UniProtKB-EC"/>
</dbReference>
<dbReference type="FunFam" id="3.40.50.970:FF:000010">
    <property type="entry name" value="1-deoxy-D-xylulose-5-phosphate synthase"/>
    <property type="match status" value="1"/>
</dbReference>
<keyword evidence="10" id="KW-0786">Thiamine pyrophosphate</keyword>
<evidence type="ECO:0000256" key="11">
    <source>
        <dbReference type="ARBA" id="ARBA00023229"/>
    </source>
</evidence>
<dbReference type="GO" id="GO:0009228">
    <property type="term" value="P:thiamine biosynthetic process"/>
    <property type="evidence" value="ECO:0007669"/>
    <property type="project" value="UniProtKB-KW"/>
</dbReference>
<evidence type="ECO:0000313" key="14">
    <source>
        <dbReference type="Proteomes" id="UP000306912"/>
    </source>
</evidence>
<dbReference type="GO" id="GO:0016114">
    <property type="term" value="P:terpenoid biosynthetic process"/>
    <property type="evidence" value="ECO:0007669"/>
    <property type="project" value="InterPro"/>
</dbReference>
<dbReference type="EC" id="2.2.1.7" evidence="5"/>
<evidence type="ECO:0000256" key="10">
    <source>
        <dbReference type="ARBA" id="ARBA00023052"/>
    </source>
</evidence>
<dbReference type="CDD" id="cd02007">
    <property type="entry name" value="TPP_DXS"/>
    <property type="match status" value="1"/>
</dbReference>
<keyword evidence="7" id="KW-0479">Metal-binding</keyword>
<feature type="domain" description="Transketolase-like pyrimidine-binding" evidence="12">
    <location>
        <begin position="281"/>
        <end position="445"/>
    </location>
</feature>
<comment type="caution">
    <text evidence="13">The sequence shown here is derived from an EMBL/GenBank/DDBJ whole genome shotgun (WGS) entry which is preliminary data.</text>
</comment>
<dbReference type="GO" id="GO:0019288">
    <property type="term" value="P:isopentenyl diphosphate biosynthetic process, methylerythritol 4-phosphate pathway"/>
    <property type="evidence" value="ECO:0007669"/>
    <property type="project" value="TreeGrafter"/>
</dbReference>
<dbReference type="Pfam" id="PF02780">
    <property type="entry name" value="Transketolase_C"/>
    <property type="match status" value="1"/>
</dbReference>
<dbReference type="SMART" id="SM00861">
    <property type="entry name" value="Transket_pyr"/>
    <property type="match status" value="1"/>
</dbReference>
<keyword evidence="14" id="KW-1185">Reference proteome</keyword>
<gene>
    <name evidence="13" type="ORF">FEZ08_05010</name>
</gene>
<keyword evidence="6 13" id="KW-0808">Transferase</keyword>
<keyword evidence="9" id="KW-0784">Thiamine biosynthesis</keyword>
<dbReference type="Gene3D" id="3.40.50.970">
    <property type="match status" value="2"/>
</dbReference>
<dbReference type="CDD" id="cd07033">
    <property type="entry name" value="TPP_PYR_DXS_TK_like"/>
    <property type="match status" value="1"/>
</dbReference>
<evidence type="ECO:0000256" key="8">
    <source>
        <dbReference type="ARBA" id="ARBA00022842"/>
    </source>
</evidence>
<organism evidence="13 14">
    <name type="scientific">Culicoidibacter larvae</name>
    <dbReference type="NCBI Taxonomy" id="2579976"/>
    <lineage>
        <taxon>Bacteria</taxon>
        <taxon>Bacillati</taxon>
        <taxon>Bacillota</taxon>
        <taxon>Culicoidibacteria</taxon>
        <taxon>Culicoidibacterales</taxon>
        <taxon>Culicoidibacteraceae</taxon>
        <taxon>Culicoidibacter</taxon>
    </lineage>
</organism>
<dbReference type="AlphaFoldDB" id="A0A5R8QDV1"/>
<dbReference type="InterPro" id="IPR009014">
    <property type="entry name" value="Transketo_C/PFOR_II"/>
</dbReference>
<dbReference type="RefSeq" id="WP_138190618.1">
    <property type="nucleotide sequence ID" value="NZ_VBWP01000003.1"/>
</dbReference>
<dbReference type="Pfam" id="PF13292">
    <property type="entry name" value="DXP_synthase_N"/>
    <property type="match status" value="1"/>
</dbReference>
<evidence type="ECO:0000256" key="1">
    <source>
        <dbReference type="ARBA" id="ARBA00001946"/>
    </source>
</evidence>
<comment type="pathway">
    <text evidence="2">Metabolic intermediate biosynthesis; 1-deoxy-D-xylulose 5-phosphate biosynthesis; 1-deoxy-D-xylulose 5-phosphate from D-glyceraldehyde 3-phosphate and pyruvate: step 1/1.</text>
</comment>
<name>A0A5R8QDV1_9FIRM</name>
<comment type="subunit">
    <text evidence="4">Homodimer.</text>
</comment>
<dbReference type="UniPathway" id="UPA00064">
    <property type="reaction ID" value="UER00091"/>
</dbReference>
<dbReference type="SUPFAM" id="SSF52922">
    <property type="entry name" value="TK C-terminal domain-like"/>
    <property type="match status" value="1"/>
</dbReference>
<evidence type="ECO:0000259" key="12">
    <source>
        <dbReference type="SMART" id="SM00861"/>
    </source>
</evidence>
<evidence type="ECO:0000256" key="5">
    <source>
        <dbReference type="ARBA" id="ARBA00013150"/>
    </source>
</evidence>
<dbReference type="OrthoDB" id="9803371at2"/>
<dbReference type="SUPFAM" id="SSF52518">
    <property type="entry name" value="Thiamin diphosphate-binding fold (THDP-binding)"/>
    <property type="match status" value="2"/>
</dbReference>
<evidence type="ECO:0000313" key="13">
    <source>
        <dbReference type="EMBL" id="TLG75411.1"/>
    </source>
</evidence>
<protein>
    <recommendedName>
        <fullName evidence="5">1-deoxy-D-xylulose-5-phosphate synthase</fullName>
        <ecNumber evidence="5">2.2.1.7</ecNumber>
    </recommendedName>
</protein>
<keyword evidence="8" id="KW-0460">Magnesium</keyword>